<evidence type="ECO:0000259" key="7">
    <source>
        <dbReference type="SMART" id="SM00039"/>
    </source>
</evidence>
<dbReference type="AlphaFoldDB" id="A0A7R9HFM2"/>
<evidence type="ECO:0000256" key="6">
    <source>
        <dbReference type="SAM" id="SignalP"/>
    </source>
</evidence>
<name>A0A7R9HFM2_TIMPO</name>
<dbReference type="SMART" id="SM00039">
    <property type="entry name" value="CRF"/>
    <property type="match status" value="1"/>
</dbReference>
<feature type="domain" description="Corticotropin-releasing factor" evidence="7">
    <location>
        <begin position="94"/>
        <end position="137"/>
    </location>
</feature>
<keyword evidence="3" id="KW-0372">Hormone</keyword>
<dbReference type="EMBL" id="OD029445">
    <property type="protein sequence ID" value="CAD7420285.1"/>
    <property type="molecule type" value="Genomic_DNA"/>
</dbReference>
<evidence type="ECO:0000256" key="4">
    <source>
        <dbReference type="ARBA" id="ARBA00030131"/>
    </source>
</evidence>
<proteinExistence type="predicted"/>
<keyword evidence="2" id="KW-0964">Secreted</keyword>
<accession>A0A7R9HFM2</accession>
<gene>
    <name evidence="8" type="ORF">TPSB3V08_LOCUS13700</name>
</gene>
<keyword evidence="6" id="KW-0732">Signal</keyword>
<evidence type="ECO:0000313" key="8">
    <source>
        <dbReference type="EMBL" id="CAD7420285.1"/>
    </source>
</evidence>
<evidence type="ECO:0000256" key="5">
    <source>
        <dbReference type="SAM" id="MobiDB-lite"/>
    </source>
</evidence>
<dbReference type="PROSITE" id="PS00511">
    <property type="entry name" value="CRF"/>
    <property type="match status" value="1"/>
</dbReference>
<feature type="region of interest" description="Disordered" evidence="5">
    <location>
        <begin position="144"/>
        <end position="171"/>
    </location>
</feature>
<dbReference type="GO" id="GO:0005179">
    <property type="term" value="F:hormone activity"/>
    <property type="evidence" value="ECO:0007669"/>
    <property type="project" value="UniProtKB-KW"/>
</dbReference>
<dbReference type="Pfam" id="PF00473">
    <property type="entry name" value="CRF"/>
    <property type="match status" value="1"/>
</dbReference>
<feature type="compositionally biased region" description="Basic and acidic residues" evidence="5">
    <location>
        <begin position="162"/>
        <end position="171"/>
    </location>
</feature>
<evidence type="ECO:0000256" key="1">
    <source>
        <dbReference type="ARBA" id="ARBA00004613"/>
    </source>
</evidence>
<evidence type="ECO:0000256" key="3">
    <source>
        <dbReference type="ARBA" id="ARBA00022702"/>
    </source>
</evidence>
<reference evidence="8" key="1">
    <citation type="submission" date="2020-11" db="EMBL/GenBank/DDBJ databases">
        <authorList>
            <person name="Tran Van P."/>
        </authorList>
    </citation>
    <scope>NUCLEOTIDE SEQUENCE</scope>
</reference>
<protein>
    <recommendedName>
        <fullName evidence="4">Diuretic peptide</fullName>
    </recommendedName>
</protein>
<organism evidence="8">
    <name type="scientific">Timema poppense</name>
    <name type="common">Walking stick</name>
    <dbReference type="NCBI Taxonomy" id="170557"/>
    <lineage>
        <taxon>Eukaryota</taxon>
        <taxon>Metazoa</taxon>
        <taxon>Ecdysozoa</taxon>
        <taxon>Arthropoda</taxon>
        <taxon>Hexapoda</taxon>
        <taxon>Insecta</taxon>
        <taxon>Pterygota</taxon>
        <taxon>Neoptera</taxon>
        <taxon>Polyneoptera</taxon>
        <taxon>Phasmatodea</taxon>
        <taxon>Timematodea</taxon>
        <taxon>Timematoidea</taxon>
        <taxon>Timematidae</taxon>
        <taxon>Timema</taxon>
    </lineage>
</organism>
<comment type="subcellular location">
    <subcellularLocation>
        <location evidence="1">Secreted</location>
    </subcellularLocation>
</comment>
<evidence type="ECO:0000256" key="2">
    <source>
        <dbReference type="ARBA" id="ARBA00022525"/>
    </source>
</evidence>
<sequence>MSLSALLSTLLLVAAACSSADSAPSYFDSPSLEALADVVPPPNQEMSLLLPQLSAKYLSHGSTWENVPDPRFYVLSELEREAGAQAARRVKRTGGPSLSIVNPLDVLRQRLLLEIARRRMRQSEDQILANRELLRSIGKRNANQSQLLDDNEQNVEGSLEGLEERSADRNR</sequence>
<dbReference type="InterPro" id="IPR000187">
    <property type="entry name" value="CRF"/>
</dbReference>
<dbReference type="GO" id="GO:0005576">
    <property type="term" value="C:extracellular region"/>
    <property type="evidence" value="ECO:0007669"/>
    <property type="project" value="UniProtKB-SubCell"/>
</dbReference>
<dbReference type="InterPro" id="IPR018446">
    <property type="entry name" value="Corticotropin-releasing_fac_CS"/>
</dbReference>
<feature type="signal peptide" evidence="6">
    <location>
        <begin position="1"/>
        <end position="22"/>
    </location>
</feature>
<feature type="chain" id="PRO_5031117962" description="Diuretic peptide" evidence="6">
    <location>
        <begin position="23"/>
        <end position="171"/>
    </location>
</feature>